<comment type="caution">
    <text evidence="7">The sequence shown here is derived from an EMBL/GenBank/DDBJ whole genome shotgun (WGS) entry which is preliminary data.</text>
</comment>
<dbReference type="InterPro" id="IPR036259">
    <property type="entry name" value="MFS_trans_sf"/>
</dbReference>
<evidence type="ECO:0000256" key="2">
    <source>
        <dbReference type="ARBA" id="ARBA00022692"/>
    </source>
</evidence>
<dbReference type="InterPro" id="IPR011701">
    <property type="entry name" value="MFS"/>
</dbReference>
<dbReference type="EMBL" id="VDUX01000003">
    <property type="protein sequence ID" value="TXL61323.1"/>
    <property type="molecule type" value="Genomic_DNA"/>
</dbReference>
<dbReference type="Gene3D" id="1.20.1250.20">
    <property type="entry name" value="MFS general substrate transporter like domains"/>
    <property type="match status" value="2"/>
</dbReference>
<feature type="transmembrane region" description="Helical" evidence="5">
    <location>
        <begin position="53"/>
        <end position="71"/>
    </location>
</feature>
<accession>A0A5C8NLG6</accession>
<keyword evidence="4 5" id="KW-0472">Membrane</keyword>
<feature type="transmembrane region" description="Helical" evidence="5">
    <location>
        <begin position="12"/>
        <end position="33"/>
    </location>
</feature>
<evidence type="ECO:0000256" key="5">
    <source>
        <dbReference type="SAM" id="Phobius"/>
    </source>
</evidence>
<evidence type="ECO:0000259" key="6">
    <source>
        <dbReference type="PROSITE" id="PS50850"/>
    </source>
</evidence>
<dbReference type="PANTHER" id="PTHR23527:SF1">
    <property type="entry name" value="BLL3282 PROTEIN"/>
    <property type="match status" value="1"/>
</dbReference>
<dbReference type="InterPro" id="IPR052952">
    <property type="entry name" value="MFS-Transporter"/>
</dbReference>
<evidence type="ECO:0000313" key="8">
    <source>
        <dbReference type="Proteomes" id="UP000321571"/>
    </source>
</evidence>
<feature type="transmembrane region" description="Helical" evidence="5">
    <location>
        <begin position="242"/>
        <end position="263"/>
    </location>
</feature>
<feature type="domain" description="Major facilitator superfamily (MFS) profile" evidence="6">
    <location>
        <begin position="9"/>
        <end position="391"/>
    </location>
</feature>
<dbReference type="RefSeq" id="WP_147685508.1">
    <property type="nucleotide sequence ID" value="NZ_VDUX01000003.1"/>
</dbReference>
<keyword evidence="3 5" id="KW-1133">Transmembrane helix</keyword>
<dbReference type="PROSITE" id="PS50850">
    <property type="entry name" value="MFS"/>
    <property type="match status" value="1"/>
</dbReference>
<evidence type="ECO:0000313" key="7">
    <source>
        <dbReference type="EMBL" id="TXL61323.1"/>
    </source>
</evidence>
<dbReference type="InterPro" id="IPR020846">
    <property type="entry name" value="MFS_dom"/>
</dbReference>
<reference evidence="7 8" key="1">
    <citation type="submission" date="2019-06" db="EMBL/GenBank/DDBJ databases">
        <title>Aeromicrobium sp. nov., isolated from a maize field.</title>
        <authorList>
            <person name="Lin S.-Y."/>
            <person name="Tsai C.-F."/>
            <person name="Young C.-C."/>
        </authorList>
    </citation>
    <scope>NUCLEOTIDE SEQUENCE [LARGE SCALE GENOMIC DNA]</scope>
    <source>
        <strain evidence="7 8">CC-CFT486</strain>
    </source>
</reference>
<sequence>MTSTTTRPVGVPALAGYLALAMGVGPLAHYSLSALGPLVVDDLDLSATQFGELWLVAFGAAAVGTPVAGRLTDRLGPRRMLQWTFITAGAAIVTVGLSGSLFTLLVGVTLAGLAVAISNPSTNLAVARGVDRGNQGVVIGAKQSGVQGSQVLAGLALPGLAVALGWRPAVLVCVVLAVLGLMATAWVVGPEAPPSATSERGPARIDAAVWWLTAYAFVVGAVIQAVNVYLPLFAHDSIGLPVGQAGLVAAVLGGTGVAARLGWGRVIDRVEDVPLLLMGLALLAGLGIACCGVAAPGPDVLMWLGAVAFGFSALAANAVIMSSVVRSADAGSVGRATGRAALGLYLGFMVGPITFGVVVDSASGYAGAWSYAGALTALLVVITGCWSVQRRRTTEAAHPDAALTSKGTSS</sequence>
<organism evidence="7 8">
    <name type="scientific">Aeromicrobium terrae</name>
    <dbReference type="NCBI Taxonomy" id="2498846"/>
    <lineage>
        <taxon>Bacteria</taxon>
        <taxon>Bacillati</taxon>
        <taxon>Actinomycetota</taxon>
        <taxon>Actinomycetes</taxon>
        <taxon>Propionibacteriales</taxon>
        <taxon>Nocardioidaceae</taxon>
        <taxon>Aeromicrobium</taxon>
    </lineage>
</organism>
<gene>
    <name evidence="7" type="ORF">FHP06_07790</name>
</gene>
<protein>
    <submittedName>
        <fullName evidence="7">MFS transporter</fullName>
    </submittedName>
</protein>
<feature type="transmembrane region" description="Helical" evidence="5">
    <location>
        <begin position="342"/>
        <end position="362"/>
    </location>
</feature>
<dbReference type="GO" id="GO:0005886">
    <property type="term" value="C:plasma membrane"/>
    <property type="evidence" value="ECO:0007669"/>
    <property type="project" value="UniProtKB-SubCell"/>
</dbReference>
<feature type="transmembrane region" description="Helical" evidence="5">
    <location>
        <begin position="275"/>
        <end position="295"/>
    </location>
</feature>
<evidence type="ECO:0000256" key="4">
    <source>
        <dbReference type="ARBA" id="ARBA00023136"/>
    </source>
</evidence>
<feature type="transmembrane region" description="Helical" evidence="5">
    <location>
        <begin position="209"/>
        <end position="230"/>
    </location>
</feature>
<dbReference type="SUPFAM" id="SSF103473">
    <property type="entry name" value="MFS general substrate transporter"/>
    <property type="match status" value="1"/>
</dbReference>
<dbReference type="Proteomes" id="UP000321571">
    <property type="component" value="Unassembled WGS sequence"/>
</dbReference>
<dbReference type="OrthoDB" id="7030876at2"/>
<feature type="transmembrane region" description="Helical" evidence="5">
    <location>
        <begin position="301"/>
        <end position="321"/>
    </location>
</feature>
<keyword evidence="2 5" id="KW-0812">Transmembrane</keyword>
<proteinExistence type="predicted"/>
<keyword evidence="8" id="KW-1185">Reference proteome</keyword>
<name>A0A5C8NLG6_9ACTN</name>
<dbReference type="PANTHER" id="PTHR23527">
    <property type="entry name" value="BLL3282 PROTEIN"/>
    <property type="match status" value="1"/>
</dbReference>
<dbReference type="AlphaFoldDB" id="A0A5C8NLG6"/>
<dbReference type="Pfam" id="PF07690">
    <property type="entry name" value="MFS_1"/>
    <property type="match status" value="1"/>
</dbReference>
<evidence type="ECO:0000256" key="3">
    <source>
        <dbReference type="ARBA" id="ARBA00022989"/>
    </source>
</evidence>
<feature type="transmembrane region" description="Helical" evidence="5">
    <location>
        <begin position="83"/>
        <end position="116"/>
    </location>
</feature>
<feature type="transmembrane region" description="Helical" evidence="5">
    <location>
        <begin position="368"/>
        <end position="388"/>
    </location>
</feature>
<dbReference type="GO" id="GO:0022857">
    <property type="term" value="F:transmembrane transporter activity"/>
    <property type="evidence" value="ECO:0007669"/>
    <property type="project" value="InterPro"/>
</dbReference>
<feature type="transmembrane region" description="Helical" evidence="5">
    <location>
        <begin position="169"/>
        <end position="188"/>
    </location>
</feature>
<comment type="subcellular location">
    <subcellularLocation>
        <location evidence="1">Cell membrane</location>
        <topology evidence="1">Multi-pass membrane protein</topology>
    </subcellularLocation>
</comment>
<evidence type="ECO:0000256" key="1">
    <source>
        <dbReference type="ARBA" id="ARBA00004651"/>
    </source>
</evidence>